<comment type="similarity">
    <text evidence="4">Belongs to the sirtuin family. Class U subfamily.</text>
</comment>
<feature type="binding site" evidence="4">
    <location>
        <position position="35"/>
    </location>
    <ligand>
        <name>nicotinamide</name>
        <dbReference type="ChEBI" id="CHEBI:17154"/>
    </ligand>
</feature>
<name>A0A926DSU4_9FIRM</name>
<comment type="function">
    <text evidence="4">NAD-dependent protein deacetylase which modulates the activities of several enzymes which are inactive in their acetylated form.</text>
</comment>
<dbReference type="Proteomes" id="UP000657006">
    <property type="component" value="Unassembled WGS sequence"/>
</dbReference>
<evidence type="ECO:0000256" key="2">
    <source>
        <dbReference type="ARBA" id="ARBA00022679"/>
    </source>
</evidence>
<feature type="binding site" evidence="4">
    <location>
        <position position="36"/>
    </location>
    <ligand>
        <name>NAD(+)</name>
        <dbReference type="ChEBI" id="CHEBI:57540"/>
    </ligand>
</feature>
<keyword evidence="4 5" id="KW-0479">Metal-binding</keyword>
<evidence type="ECO:0000256" key="3">
    <source>
        <dbReference type="ARBA" id="ARBA00023027"/>
    </source>
</evidence>
<dbReference type="AlphaFoldDB" id="A0A926DSU4"/>
<organism evidence="7 8">
    <name type="scientific">Bianquea renquensis</name>
    <dbReference type="NCBI Taxonomy" id="2763661"/>
    <lineage>
        <taxon>Bacteria</taxon>
        <taxon>Bacillati</taxon>
        <taxon>Bacillota</taxon>
        <taxon>Clostridia</taxon>
        <taxon>Eubacteriales</taxon>
        <taxon>Bianqueaceae</taxon>
        <taxon>Bianquea</taxon>
    </lineage>
</organism>
<feature type="binding site" evidence="4">
    <location>
        <position position="105"/>
    </location>
    <ligand>
        <name>NAD(+)</name>
        <dbReference type="ChEBI" id="CHEBI:57540"/>
    </ligand>
</feature>
<comment type="caution">
    <text evidence="7">The sequence shown here is derived from an EMBL/GenBank/DDBJ whole genome shotgun (WGS) entry which is preliminary data.</text>
</comment>
<evidence type="ECO:0000313" key="7">
    <source>
        <dbReference type="EMBL" id="MBC8543129.1"/>
    </source>
</evidence>
<evidence type="ECO:0000313" key="8">
    <source>
        <dbReference type="Proteomes" id="UP000657006"/>
    </source>
</evidence>
<dbReference type="SUPFAM" id="SSF52467">
    <property type="entry name" value="DHS-like NAD/FAD-binding domain"/>
    <property type="match status" value="1"/>
</dbReference>
<feature type="binding site" evidence="4">
    <location>
        <position position="235"/>
    </location>
    <ligand>
        <name>NAD(+)</name>
        <dbReference type="ChEBI" id="CHEBI:57540"/>
    </ligand>
</feature>
<dbReference type="Gene3D" id="3.30.1600.10">
    <property type="entry name" value="SIR2/SIRT2 'Small Domain"/>
    <property type="match status" value="1"/>
</dbReference>
<evidence type="ECO:0000259" key="6">
    <source>
        <dbReference type="PROSITE" id="PS50305"/>
    </source>
</evidence>
<dbReference type="InterPro" id="IPR028628">
    <property type="entry name" value="Sirtuin_class_U"/>
</dbReference>
<dbReference type="GO" id="GO:0008270">
    <property type="term" value="F:zinc ion binding"/>
    <property type="evidence" value="ECO:0007669"/>
    <property type="project" value="UniProtKB-UniRule"/>
</dbReference>
<feature type="binding site" evidence="4">
    <location>
        <position position="217"/>
    </location>
    <ligand>
        <name>NAD(+)</name>
        <dbReference type="ChEBI" id="CHEBI:57540"/>
    </ligand>
</feature>
<keyword evidence="2 4" id="KW-0808">Transferase</keyword>
<accession>A0A926DSU4</accession>
<dbReference type="InterPro" id="IPR026590">
    <property type="entry name" value="Ssirtuin_cat_dom"/>
</dbReference>
<feature type="binding site" evidence="4">
    <location>
        <position position="107"/>
    </location>
    <ligand>
        <name>nicotinamide</name>
        <dbReference type="ChEBI" id="CHEBI:17154"/>
    </ligand>
</feature>
<feature type="domain" description="Deacetylase sirtuin-type" evidence="6">
    <location>
        <begin position="1"/>
        <end position="255"/>
    </location>
</feature>
<feature type="binding site" evidence="4">
    <location>
        <position position="35"/>
    </location>
    <ligand>
        <name>NAD(+)</name>
        <dbReference type="ChEBI" id="CHEBI:57540"/>
    </ligand>
</feature>
<dbReference type="HAMAP" id="MF_01968">
    <property type="entry name" value="Sirtuin_ClassU"/>
    <property type="match status" value="1"/>
</dbReference>
<evidence type="ECO:0000256" key="5">
    <source>
        <dbReference type="PROSITE-ProRule" id="PRU00236"/>
    </source>
</evidence>
<dbReference type="NCBIfam" id="NF001752">
    <property type="entry name" value="PRK00481.1-1"/>
    <property type="match status" value="1"/>
</dbReference>
<gene>
    <name evidence="4" type="primary">cobB</name>
    <name evidence="7" type="ORF">H8730_06195</name>
</gene>
<dbReference type="GO" id="GO:0070403">
    <property type="term" value="F:NAD+ binding"/>
    <property type="evidence" value="ECO:0007669"/>
    <property type="project" value="UniProtKB-UniRule"/>
</dbReference>
<reference evidence="7" key="1">
    <citation type="submission" date="2020-08" db="EMBL/GenBank/DDBJ databases">
        <title>Genome public.</title>
        <authorList>
            <person name="Liu C."/>
            <person name="Sun Q."/>
        </authorList>
    </citation>
    <scope>NUCLEOTIDE SEQUENCE</scope>
    <source>
        <strain evidence="7">NSJ-32</strain>
    </source>
</reference>
<feature type="binding site" evidence="4 5">
    <location>
        <position position="152"/>
    </location>
    <ligand>
        <name>Zn(2+)</name>
        <dbReference type="ChEBI" id="CHEBI:29105"/>
    </ligand>
</feature>
<dbReference type="GO" id="GO:0005737">
    <property type="term" value="C:cytoplasm"/>
    <property type="evidence" value="ECO:0007669"/>
    <property type="project" value="UniProtKB-SubCell"/>
</dbReference>
<dbReference type="EC" id="2.3.1.286" evidence="4"/>
<dbReference type="InterPro" id="IPR026591">
    <property type="entry name" value="Sirtuin_cat_small_dom_sf"/>
</dbReference>
<proteinExistence type="inferred from homology"/>
<keyword evidence="1 4" id="KW-0963">Cytoplasm</keyword>
<evidence type="ECO:0000256" key="1">
    <source>
        <dbReference type="ARBA" id="ARBA00022490"/>
    </source>
</evidence>
<comment type="catalytic activity">
    <reaction evidence="4">
        <text>N(6)-acetyl-L-lysyl-[protein] + NAD(+) + H2O = 2''-O-acetyl-ADP-D-ribose + nicotinamide + L-lysyl-[protein]</text>
        <dbReference type="Rhea" id="RHEA:43636"/>
        <dbReference type="Rhea" id="RHEA-COMP:9752"/>
        <dbReference type="Rhea" id="RHEA-COMP:10731"/>
        <dbReference type="ChEBI" id="CHEBI:15377"/>
        <dbReference type="ChEBI" id="CHEBI:17154"/>
        <dbReference type="ChEBI" id="CHEBI:29969"/>
        <dbReference type="ChEBI" id="CHEBI:57540"/>
        <dbReference type="ChEBI" id="CHEBI:61930"/>
        <dbReference type="ChEBI" id="CHEBI:83767"/>
        <dbReference type="EC" id="2.3.1.286"/>
    </reaction>
</comment>
<protein>
    <recommendedName>
        <fullName evidence="4">NAD-dependent protein deacetylase</fullName>
        <ecNumber evidence="4">2.3.1.286</ecNumber>
    </recommendedName>
    <alternativeName>
        <fullName evidence="4">Regulatory protein SIR2 homolog</fullName>
    </alternativeName>
</protein>
<dbReference type="PANTHER" id="PTHR11085:SF4">
    <property type="entry name" value="NAD-DEPENDENT PROTEIN DEACYLASE"/>
    <property type="match status" value="1"/>
</dbReference>
<comment type="cofactor">
    <cofactor evidence="4">
        <name>Zn(2+)</name>
        <dbReference type="ChEBI" id="CHEBI:29105"/>
    </cofactor>
    <text evidence="4">Binds 1 zinc ion per subunit.</text>
</comment>
<feature type="binding site" evidence="4 5">
    <location>
        <position position="155"/>
    </location>
    <ligand>
        <name>Zn(2+)</name>
        <dbReference type="ChEBI" id="CHEBI:29105"/>
    </ligand>
</feature>
<dbReference type="PANTHER" id="PTHR11085">
    <property type="entry name" value="NAD-DEPENDENT PROTEIN DEACYLASE SIRTUIN-5, MITOCHONDRIAL-RELATED"/>
    <property type="match status" value="1"/>
</dbReference>
<feature type="binding site" evidence="4">
    <location>
        <position position="28"/>
    </location>
    <ligand>
        <name>NAD(+)</name>
        <dbReference type="ChEBI" id="CHEBI:57540"/>
    </ligand>
</feature>
<feature type="binding site" evidence="4">
    <location>
        <position position="107"/>
    </location>
    <ligand>
        <name>NAD(+)</name>
        <dbReference type="ChEBI" id="CHEBI:57540"/>
    </ligand>
</feature>
<feature type="binding site" evidence="4">
    <location>
        <position position="108"/>
    </location>
    <ligand>
        <name>NAD(+)</name>
        <dbReference type="ChEBI" id="CHEBI:57540"/>
    </ligand>
</feature>
<feature type="binding site" evidence="4">
    <location>
        <position position="24"/>
    </location>
    <ligand>
        <name>NAD(+)</name>
        <dbReference type="ChEBI" id="CHEBI:57540"/>
    </ligand>
</feature>
<dbReference type="InterPro" id="IPR050134">
    <property type="entry name" value="NAD-dep_sirtuin_deacylases"/>
</dbReference>
<feature type="binding site" evidence="4">
    <location>
        <position position="123"/>
    </location>
    <ligand>
        <name>NAD(+)</name>
        <dbReference type="ChEBI" id="CHEBI:57540"/>
    </ligand>
</feature>
<evidence type="ECO:0000256" key="4">
    <source>
        <dbReference type="HAMAP-Rule" id="MF_01968"/>
    </source>
</evidence>
<dbReference type="InterPro" id="IPR029035">
    <property type="entry name" value="DHS-like_NAD/FAD-binding_dom"/>
</dbReference>
<dbReference type="PROSITE" id="PS50305">
    <property type="entry name" value="SIRTUIN"/>
    <property type="match status" value="1"/>
</dbReference>
<feature type="binding site" evidence="4">
    <location>
        <position position="194"/>
    </location>
    <ligand>
        <name>NAD(+)</name>
        <dbReference type="ChEBI" id="CHEBI:57540"/>
    </ligand>
</feature>
<feature type="binding site" evidence="4 5">
    <location>
        <position position="131"/>
    </location>
    <ligand>
        <name>Zn(2+)</name>
        <dbReference type="ChEBI" id="CHEBI:29105"/>
    </ligand>
</feature>
<dbReference type="Pfam" id="PF02146">
    <property type="entry name" value="SIR2"/>
    <property type="match status" value="1"/>
</dbReference>
<keyword evidence="3 4" id="KW-0520">NAD</keyword>
<dbReference type="GO" id="GO:0017136">
    <property type="term" value="F:histone deacetylase activity, NAD-dependent"/>
    <property type="evidence" value="ECO:0007669"/>
    <property type="project" value="TreeGrafter"/>
</dbReference>
<keyword evidence="4 5" id="KW-0862">Zinc</keyword>
<sequence length="255" mass="28427">MKDSVQQLYNGLLTCKKAVFFGGAGVSTESGIPDFRSESGIYRTVQEYGVPPEEILSHTFFVKHPDIFYQYYRNYMLHPSAVPNAAHRGLAFLERQGVLTAVITQNIDGLHQRAGSRKVLELHGSIHRNYCMDCHQSFGLDIILRGDPLPRCTRCGGLIKPDVVLYEEALDETVLSQSISQIQEADLMIVGGTSLNVYPAAGLLRYFHGDVGLVLINRDETPLDGRADLVIHHKIGEVFQRLLDFYPSSQSTTSE</sequence>
<feature type="binding site" evidence="4">
    <location>
        <position position="108"/>
    </location>
    <ligand>
        <name>nicotinamide</name>
        <dbReference type="ChEBI" id="CHEBI:17154"/>
    </ligand>
</feature>
<dbReference type="Gene3D" id="3.40.50.1220">
    <property type="entry name" value="TPP-binding domain"/>
    <property type="match status" value="1"/>
</dbReference>
<dbReference type="EMBL" id="JACRSQ010000007">
    <property type="protein sequence ID" value="MBC8543129.1"/>
    <property type="molecule type" value="Genomic_DNA"/>
</dbReference>
<dbReference type="InterPro" id="IPR003000">
    <property type="entry name" value="Sirtuin"/>
</dbReference>
<comment type="subcellular location">
    <subcellularLocation>
        <location evidence="4">Cytoplasm</location>
    </subcellularLocation>
</comment>
<feature type="active site" description="Proton acceptor" evidence="4 5">
    <location>
        <position position="123"/>
    </location>
</feature>
<feature type="binding site" evidence="4">
    <location>
        <position position="193"/>
    </location>
    <ligand>
        <name>NAD(+)</name>
        <dbReference type="ChEBI" id="CHEBI:57540"/>
    </ligand>
</feature>
<comment type="caution">
    <text evidence="4">Lacks conserved residue(s) required for the propagation of feature annotation.</text>
</comment>
<feature type="binding site" evidence="4 5">
    <location>
        <position position="134"/>
    </location>
    <ligand>
        <name>Zn(2+)</name>
        <dbReference type="ChEBI" id="CHEBI:29105"/>
    </ligand>
</feature>
<keyword evidence="8" id="KW-1185">Reference proteome</keyword>